<sequence>MGVGNYILKRLLNHRTMRSADVTQGYLHFSADELMEPALRIERAILEHAGIIESKKSLDAKLLLALEGLSEEEKRRLIFDLSQNIKVSEMNRQIELSELISKSFIESTNKMSQDDKLAFYQAILDGNKNVEREILKKYNYTHGDTS</sequence>
<reference evidence="1 2" key="1">
    <citation type="submission" date="2019-03" db="EMBL/GenBank/DDBJ databases">
        <authorList>
            <consortium name="Pathogen Informatics"/>
        </authorList>
    </citation>
    <scope>NUCLEOTIDE SEQUENCE [LARGE SCALE GENOMIC DNA]</scope>
    <source>
        <strain evidence="1 2">NCTC12126</strain>
    </source>
</reference>
<dbReference type="EMBL" id="CAADIW010000003">
    <property type="protein sequence ID" value="VFS08716.1"/>
    <property type="molecule type" value="Genomic_DNA"/>
</dbReference>
<name>A0A484WCK9_9ENTR</name>
<dbReference type="Proteomes" id="UP000351155">
    <property type="component" value="Unassembled WGS sequence"/>
</dbReference>
<proteinExistence type="predicted"/>
<accession>A0A484WCK9</accession>
<dbReference type="AlphaFoldDB" id="A0A484WCK9"/>
<protein>
    <submittedName>
        <fullName evidence="1">Uncharacterized protein</fullName>
    </submittedName>
</protein>
<evidence type="ECO:0000313" key="1">
    <source>
        <dbReference type="EMBL" id="VFS08716.1"/>
    </source>
</evidence>
<organism evidence="1 2">
    <name type="scientific">Enterobacter cancerogenus</name>
    <dbReference type="NCBI Taxonomy" id="69218"/>
    <lineage>
        <taxon>Bacteria</taxon>
        <taxon>Pseudomonadati</taxon>
        <taxon>Pseudomonadota</taxon>
        <taxon>Gammaproteobacteria</taxon>
        <taxon>Enterobacterales</taxon>
        <taxon>Enterobacteriaceae</taxon>
        <taxon>Enterobacter</taxon>
        <taxon>Enterobacter cloacae complex</taxon>
    </lineage>
</organism>
<evidence type="ECO:0000313" key="2">
    <source>
        <dbReference type="Proteomes" id="UP000351155"/>
    </source>
</evidence>
<gene>
    <name evidence="1" type="ORF">NCTC12126_00320</name>
</gene>